<evidence type="ECO:0000259" key="7">
    <source>
        <dbReference type="Pfam" id="PF03600"/>
    </source>
</evidence>
<evidence type="ECO:0000256" key="1">
    <source>
        <dbReference type="ARBA" id="ARBA00004141"/>
    </source>
</evidence>
<dbReference type="GO" id="GO:0055085">
    <property type="term" value="P:transmembrane transport"/>
    <property type="evidence" value="ECO:0007669"/>
    <property type="project" value="InterPro"/>
</dbReference>
<reference evidence="8 9" key="1">
    <citation type="submission" date="2018-08" db="EMBL/GenBank/DDBJ databases">
        <title>Flavobacterium tibetense sp. nov., isolated from a wetland YonghuCo on Tibetan Plateau.</title>
        <authorList>
            <person name="Phurbu D."/>
            <person name="Lu H."/>
            <person name="Xing P."/>
        </authorList>
    </citation>
    <scope>NUCLEOTIDE SEQUENCE [LARGE SCALE GENOMIC DNA]</scope>
    <source>
        <strain evidence="8 9">DJC</strain>
    </source>
</reference>
<evidence type="ECO:0000256" key="2">
    <source>
        <dbReference type="ARBA" id="ARBA00022448"/>
    </source>
</evidence>
<dbReference type="EMBL" id="QWEY01000002">
    <property type="protein sequence ID" value="RGP38525.1"/>
    <property type="molecule type" value="Genomic_DNA"/>
</dbReference>
<evidence type="ECO:0000256" key="3">
    <source>
        <dbReference type="ARBA" id="ARBA00022692"/>
    </source>
</evidence>
<feature type="transmembrane region" description="Helical" evidence="6">
    <location>
        <begin position="203"/>
        <end position="219"/>
    </location>
</feature>
<feature type="transmembrane region" description="Helical" evidence="6">
    <location>
        <begin position="283"/>
        <end position="304"/>
    </location>
</feature>
<dbReference type="Pfam" id="PF03600">
    <property type="entry name" value="CitMHS"/>
    <property type="match status" value="1"/>
</dbReference>
<feature type="transmembrane region" description="Helical" evidence="6">
    <location>
        <begin position="348"/>
        <end position="369"/>
    </location>
</feature>
<dbReference type="PANTHER" id="PTHR43568">
    <property type="entry name" value="P PROTEIN"/>
    <property type="match status" value="1"/>
</dbReference>
<feature type="transmembrane region" description="Helical" evidence="6">
    <location>
        <begin position="77"/>
        <end position="96"/>
    </location>
</feature>
<keyword evidence="2" id="KW-0813">Transport</keyword>
<comment type="subcellular location">
    <subcellularLocation>
        <location evidence="1">Membrane</location>
        <topology evidence="1">Multi-pass membrane protein</topology>
    </subcellularLocation>
</comment>
<name>A0A411Z625_9RHOB</name>
<gene>
    <name evidence="8" type="ORF">D1012_05300</name>
</gene>
<proteinExistence type="predicted"/>
<feature type="transmembrane region" description="Helical" evidence="6">
    <location>
        <begin position="250"/>
        <end position="271"/>
    </location>
</feature>
<dbReference type="Proteomes" id="UP000284547">
    <property type="component" value="Unassembled WGS sequence"/>
</dbReference>
<dbReference type="OrthoDB" id="9809303at2"/>
<comment type="caution">
    <text evidence="8">The sequence shown here is derived from an EMBL/GenBank/DDBJ whole genome shotgun (WGS) entry which is preliminary data.</text>
</comment>
<sequence length="370" mass="38720">MGILRAISARLAQDWLLLGLIAVFPVMLWAVPRPPAALFGLVDWKTVAALAGLMVLSRGLEVSGLIDRSGRWIIGQIGSLRGLAFALVVFAAALSAVVTNDVALFVTVPLTVGLARMVDLPLGRLVIFQALAVNAGSALSPVGNPQNLFLWQTSGVGFGQFTLAMMPIAATMMALLLALIPFGFGKGRLAVLETTGPLPLQRGLMVTALATYPLFLVAVNAELAVPSALAVIAVFVLCFRSVLRGVDWPLLLVFVLMFINLGLLGQMPGAADVVAAWTEGQGAVYALGAGLSQIMSNVPAAIFLAQFTDDWRALAWGINVGGFGLAIGSLANLIALRLSGKPGLWREFHLWSLAMLLGSFAVGAGLLALG</sequence>
<evidence type="ECO:0000256" key="6">
    <source>
        <dbReference type="SAM" id="Phobius"/>
    </source>
</evidence>
<dbReference type="InterPro" id="IPR051475">
    <property type="entry name" value="Diverse_Ion_Transporter"/>
</dbReference>
<organism evidence="8 9">
    <name type="scientific">Pseudotabrizicola alkalilacus</name>
    <dbReference type="NCBI Taxonomy" id="2305252"/>
    <lineage>
        <taxon>Bacteria</taxon>
        <taxon>Pseudomonadati</taxon>
        <taxon>Pseudomonadota</taxon>
        <taxon>Alphaproteobacteria</taxon>
        <taxon>Rhodobacterales</taxon>
        <taxon>Paracoccaceae</taxon>
        <taxon>Pseudotabrizicola</taxon>
    </lineage>
</organism>
<dbReference type="PANTHER" id="PTHR43568:SF1">
    <property type="entry name" value="P PROTEIN"/>
    <property type="match status" value="1"/>
</dbReference>
<keyword evidence="4 6" id="KW-1133">Transmembrane helix</keyword>
<evidence type="ECO:0000256" key="4">
    <source>
        <dbReference type="ARBA" id="ARBA00022989"/>
    </source>
</evidence>
<evidence type="ECO:0000313" key="9">
    <source>
        <dbReference type="Proteomes" id="UP000284547"/>
    </source>
</evidence>
<keyword evidence="9" id="KW-1185">Reference proteome</keyword>
<dbReference type="InterPro" id="IPR004680">
    <property type="entry name" value="Cit_transptr-like_dom"/>
</dbReference>
<evidence type="ECO:0000256" key="5">
    <source>
        <dbReference type="ARBA" id="ARBA00023136"/>
    </source>
</evidence>
<protein>
    <submittedName>
        <fullName evidence="8">Transporter</fullName>
    </submittedName>
</protein>
<dbReference type="AlphaFoldDB" id="A0A411Z625"/>
<feature type="domain" description="Citrate transporter-like" evidence="7">
    <location>
        <begin position="16"/>
        <end position="316"/>
    </location>
</feature>
<feature type="transmembrane region" description="Helical" evidence="6">
    <location>
        <begin position="12"/>
        <end position="31"/>
    </location>
</feature>
<feature type="transmembrane region" description="Helical" evidence="6">
    <location>
        <begin position="163"/>
        <end position="182"/>
    </location>
</feature>
<keyword evidence="3 6" id="KW-0812">Transmembrane</keyword>
<dbReference type="GO" id="GO:0016020">
    <property type="term" value="C:membrane"/>
    <property type="evidence" value="ECO:0007669"/>
    <property type="project" value="UniProtKB-SubCell"/>
</dbReference>
<feature type="transmembrane region" description="Helical" evidence="6">
    <location>
        <begin position="225"/>
        <end position="243"/>
    </location>
</feature>
<evidence type="ECO:0000313" key="8">
    <source>
        <dbReference type="EMBL" id="RGP38525.1"/>
    </source>
</evidence>
<accession>A0A411Z625</accession>
<keyword evidence="5 6" id="KW-0472">Membrane</keyword>
<feature type="transmembrane region" description="Helical" evidence="6">
    <location>
        <begin position="316"/>
        <end position="336"/>
    </location>
</feature>